<comment type="function">
    <text evidence="1">Specifically binds 5-hydroxymethylcytosine (5hmC), suggesting that it acts as a specific reader of 5hmC.</text>
</comment>
<name>A0A6L2Q889_COPFO</name>
<dbReference type="InterPro" id="IPR001680">
    <property type="entry name" value="WD40_rpt"/>
</dbReference>
<proteinExistence type="inferred from homology"/>
<evidence type="ECO:0000256" key="6">
    <source>
        <dbReference type="SAM" id="MobiDB-lite"/>
    </source>
</evidence>
<evidence type="ECO:0000313" key="8">
    <source>
        <dbReference type="Proteomes" id="UP000502823"/>
    </source>
</evidence>
<dbReference type="InterPro" id="IPR015943">
    <property type="entry name" value="WD40/YVTN_repeat-like_dom_sf"/>
</dbReference>
<dbReference type="Gene3D" id="3.30.420.10">
    <property type="entry name" value="Ribonuclease H-like superfamily/Ribonuclease H"/>
    <property type="match status" value="1"/>
</dbReference>
<dbReference type="OrthoDB" id="9890280at2759"/>
<evidence type="ECO:0000256" key="3">
    <source>
        <dbReference type="ARBA" id="ARBA00021234"/>
    </source>
</evidence>
<dbReference type="PANTHER" id="PTHR14773:SF0">
    <property type="entry name" value="WD REPEAT-CONTAINING PROTEIN 76"/>
    <property type="match status" value="1"/>
</dbReference>
<dbReference type="InParanoid" id="A0A6L2Q889"/>
<sequence>MPHIFTNAEYADMLYVYCFCDGSATAAVEEYCRRFPMRRIPDCRVFSKVFNTLHECGTLPSACVSSERAHQQHMEEQENILEMRVQNLHPGDSVMRLEFCHWLRTNRQFLPLILFTDEATSTSNGINNTCNSHRWSHDNPPGTVETNFQHRFSSNVWSGMINDMLLGPVILDDHMTGQNYLDVLELKIGDAKEELWAVASDRKKTSQKKRSSSVVLPSRRKSLRLQKKTPSGDPLPVKTETSDVAESAVDVAISRKPSGPIPMKSAAGSDCKEEILKKIVDCCKPMLNKEDFSPQTEFSCDLIKFRRDLSKLTLSAERIARVVPNRIYSMAVHPTENKLLLAVGDKWGNLGLWDVLSDSGPESVQLFAPHVGPINCTSFCTYDATKIYTTSHDGTVRCGDLNKLVFDQIYASDEKLSRNHTTWHCQVEESSLMIAHGNGKLALVDCRAEERLQGWYQCYERSVRTVQLHPLKQQYFITSSALCEVKIWDRRYLNKKSPDPVCNLVHPKGLSSAFFSPAGKYVVTTCNDDRLRVYDVTNMLTTRPNVVASIKHNTHTGRWLTTFKATWHPQRDDVFVVGSMEQPRGILLYGCQGERLHKLMDENLSSVCSICLFHPSQRIVFGGNSSGRVHVFM</sequence>
<dbReference type="AlphaFoldDB" id="A0A6L2Q889"/>
<protein>
    <recommendedName>
        <fullName evidence="3">WD repeat-containing protein 76</fullName>
    </recommendedName>
</protein>
<dbReference type="InterPro" id="IPR036397">
    <property type="entry name" value="RNaseH_sf"/>
</dbReference>
<reference evidence="8" key="1">
    <citation type="submission" date="2020-01" db="EMBL/GenBank/DDBJ databases">
        <title>Draft genome sequence of the Termite Coptotermes fromosanus.</title>
        <authorList>
            <person name="Itakura S."/>
            <person name="Yosikawa Y."/>
            <person name="Umezawa K."/>
        </authorList>
    </citation>
    <scope>NUCLEOTIDE SEQUENCE [LARGE SCALE GENOMIC DNA]</scope>
</reference>
<evidence type="ECO:0000256" key="1">
    <source>
        <dbReference type="ARBA" id="ARBA00002530"/>
    </source>
</evidence>
<evidence type="ECO:0000256" key="5">
    <source>
        <dbReference type="ARBA" id="ARBA00022737"/>
    </source>
</evidence>
<feature type="region of interest" description="Disordered" evidence="6">
    <location>
        <begin position="200"/>
        <end position="241"/>
    </location>
</feature>
<dbReference type="InterPro" id="IPR036322">
    <property type="entry name" value="WD40_repeat_dom_sf"/>
</dbReference>
<dbReference type="GO" id="GO:0003677">
    <property type="term" value="F:DNA binding"/>
    <property type="evidence" value="ECO:0007669"/>
    <property type="project" value="TreeGrafter"/>
</dbReference>
<comment type="similarity">
    <text evidence="2">Belongs to the WD repeat DDB2/WDR76 family.</text>
</comment>
<dbReference type="FunFam" id="2.130.10.10:FF:000180">
    <property type="entry name" value="WD repeat-containing protein 76"/>
    <property type="match status" value="1"/>
</dbReference>
<dbReference type="Proteomes" id="UP000502823">
    <property type="component" value="Unassembled WGS sequence"/>
</dbReference>
<feature type="compositionally biased region" description="Basic residues" evidence="6">
    <location>
        <begin position="218"/>
        <end position="227"/>
    </location>
</feature>
<keyword evidence="5" id="KW-0677">Repeat</keyword>
<dbReference type="SMART" id="SM00320">
    <property type="entry name" value="WD40"/>
    <property type="match status" value="5"/>
</dbReference>
<evidence type="ECO:0000256" key="4">
    <source>
        <dbReference type="ARBA" id="ARBA00022574"/>
    </source>
</evidence>
<dbReference type="PANTHER" id="PTHR14773">
    <property type="entry name" value="WD REPEAT-CONTAINING PROTEIN 76"/>
    <property type="match status" value="1"/>
</dbReference>
<dbReference type="Gene3D" id="2.130.10.10">
    <property type="entry name" value="YVTN repeat-like/Quinoprotein amine dehydrogenase"/>
    <property type="match status" value="1"/>
</dbReference>
<dbReference type="GO" id="GO:0005634">
    <property type="term" value="C:nucleus"/>
    <property type="evidence" value="ECO:0007669"/>
    <property type="project" value="TreeGrafter"/>
</dbReference>
<dbReference type="Pfam" id="PF00400">
    <property type="entry name" value="WD40"/>
    <property type="match status" value="1"/>
</dbReference>
<accession>A0A6L2Q889</accession>
<evidence type="ECO:0000313" key="7">
    <source>
        <dbReference type="EMBL" id="GFG39038.1"/>
    </source>
</evidence>
<organism evidence="7 8">
    <name type="scientific">Coptotermes formosanus</name>
    <name type="common">Formosan subterranean termite</name>
    <dbReference type="NCBI Taxonomy" id="36987"/>
    <lineage>
        <taxon>Eukaryota</taxon>
        <taxon>Metazoa</taxon>
        <taxon>Ecdysozoa</taxon>
        <taxon>Arthropoda</taxon>
        <taxon>Hexapoda</taxon>
        <taxon>Insecta</taxon>
        <taxon>Pterygota</taxon>
        <taxon>Neoptera</taxon>
        <taxon>Polyneoptera</taxon>
        <taxon>Dictyoptera</taxon>
        <taxon>Blattodea</taxon>
        <taxon>Blattoidea</taxon>
        <taxon>Termitoidae</taxon>
        <taxon>Rhinotermitidae</taxon>
        <taxon>Coptotermes</taxon>
    </lineage>
</organism>
<keyword evidence="4" id="KW-0853">WD repeat</keyword>
<gene>
    <name evidence="7" type="ORF">Cfor_12835</name>
</gene>
<dbReference type="GO" id="GO:2000001">
    <property type="term" value="P:regulation of DNA damage checkpoint"/>
    <property type="evidence" value="ECO:0007669"/>
    <property type="project" value="TreeGrafter"/>
</dbReference>
<evidence type="ECO:0000256" key="2">
    <source>
        <dbReference type="ARBA" id="ARBA00005434"/>
    </source>
</evidence>
<dbReference type="SUPFAM" id="SSF50978">
    <property type="entry name" value="WD40 repeat-like"/>
    <property type="match status" value="1"/>
</dbReference>
<comment type="caution">
    <text evidence="7">The sequence shown here is derived from an EMBL/GenBank/DDBJ whole genome shotgun (WGS) entry which is preliminary data.</text>
</comment>
<dbReference type="InterPro" id="IPR050853">
    <property type="entry name" value="WD_repeat_DNA-damage-binding"/>
</dbReference>
<keyword evidence="8" id="KW-1185">Reference proteome</keyword>
<dbReference type="EMBL" id="BLKM01000844">
    <property type="protein sequence ID" value="GFG39038.1"/>
    <property type="molecule type" value="Genomic_DNA"/>
</dbReference>